<gene>
    <name evidence="3" type="ORF">PsYK624_025080</name>
</gene>
<evidence type="ECO:0000313" key="3">
    <source>
        <dbReference type="EMBL" id="GJE86428.1"/>
    </source>
</evidence>
<evidence type="ECO:0000313" key="4">
    <source>
        <dbReference type="Proteomes" id="UP000703269"/>
    </source>
</evidence>
<keyword evidence="2" id="KW-1133">Transmembrane helix</keyword>
<name>A0A9P3L9X8_9APHY</name>
<dbReference type="EMBL" id="BPQB01000004">
    <property type="protein sequence ID" value="GJE86428.1"/>
    <property type="molecule type" value="Genomic_DNA"/>
</dbReference>
<dbReference type="OrthoDB" id="2921803at2759"/>
<dbReference type="AlphaFoldDB" id="A0A9P3L9X8"/>
<comment type="caution">
    <text evidence="3">The sequence shown here is derived from an EMBL/GenBank/DDBJ whole genome shotgun (WGS) entry which is preliminary data.</text>
</comment>
<feature type="transmembrane region" description="Helical" evidence="2">
    <location>
        <begin position="20"/>
        <end position="44"/>
    </location>
</feature>
<reference evidence="3 4" key="1">
    <citation type="submission" date="2021-08" db="EMBL/GenBank/DDBJ databases">
        <title>Draft Genome Sequence of Phanerochaete sordida strain YK-624.</title>
        <authorList>
            <person name="Mori T."/>
            <person name="Dohra H."/>
            <person name="Suzuki T."/>
            <person name="Kawagishi H."/>
            <person name="Hirai H."/>
        </authorList>
    </citation>
    <scope>NUCLEOTIDE SEQUENCE [LARGE SCALE GENOMIC DNA]</scope>
    <source>
        <strain evidence="3 4">YK-624</strain>
    </source>
</reference>
<keyword evidence="4" id="KW-1185">Reference proteome</keyword>
<keyword evidence="2" id="KW-0812">Transmembrane</keyword>
<evidence type="ECO:0000256" key="2">
    <source>
        <dbReference type="SAM" id="Phobius"/>
    </source>
</evidence>
<feature type="compositionally biased region" description="Basic residues" evidence="1">
    <location>
        <begin position="46"/>
        <end position="55"/>
    </location>
</feature>
<protein>
    <recommendedName>
        <fullName evidence="5">F-box domain-containing protein</fullName>
    </recommendedName>
</protein>
<dbReference type="InterPro" id="IPR032675">
    <property type="entry name" value="LRR_dom_sf"/>
</dbReference>
<feature type="region of interest" description="Disordered" evidence="1">
    <location>
        <begin position="37"/>
        <end position="62"/>
    </location>
</feature>
<dbReference type="Gene3D" id="3.80.10.10">
    <property type="entry name" value="Ribonuclease Inhibitor"/>
    <property type="match status" value="1"/>
</dbReference>
<accession>A0A9P3L9X8</accession>
<evidence type="ECO:0008006" key="5">
    <source>
        <dbReference type="Google" id="ProtNLM"/>
    </source>
</evidence>
<dbReference type="SUPFAM" id="SSF52047">
    <property type="entry name" value="RNI-like"/>
    <property type="match status" value="1"/>
</dbReference>
<proteinExistence type="predicted"/>
<evidence type="ECO:0000256" key="1">
    <source>
        <dbReference type="SAM" id="MobiDB-lite"/>
    </source>
</evidence>
<dbReference type="Proteomes" id="UP000703269">
    <property type="component" value="Unassembled WGS sequence"/>
</dbReference>
<organism evidence="3 4">
    <name type="scientific">Phanerochaete sordida</name>
    <dbReference type="NCBI Taxonomy" id="48140"/>
    <lineage>
        <taxon>Eukaryota</taxon>
        <taxon>Fungi</taxon>
        <taxon>Dikarya</taxon>
        <taxon>Basidiomycota</taxon>
        <taxon>Agaricomycotina</taxon>
        <taxon>Agaricomycetes</taxon>
        <taxon>Polyporales</taxon>
        <taxon>Phanerochaetaceae</taxon>
        <taxon>Phanerochaete</taxon>
    </lineage>
</organism>
<sequence length="440" mass="49746">MPTHSLDEGSWLSALSVPLILGAVITFFVVISTGSAAGASPGTLRRDKRRRKGKRRKDDTGERELVRRDIPVEVVEHIIDYLADHRRTLKACALTSRAWLPRARYHLYSTLVVRRRGLDPYKLRFYPQVARCIRHIVIRDGLWLEVTNSVLVKLGHVEILHLSIPYGHMSSDISPAQFPHFPMLKQLRLENVAFHSGEQLLSVLRKLPELSSLSVPLISMNYSDAATSEECITSSRLPRVRLPLQFVHLSVRPTPGRTACEILAMAGPSLTELSIRIVSLSSGLRPTFELLRTLDLARNTALESVLLHFYWSDPLWYYSTPRGPRDAPLATALLGAVHSPAFTQLRLRVVIPGEDESLRWLRYFDVGFLDAFAEPPDDPGLSLADIERAKERAKGLRSLRLEFKFTCALAEPELSRIREHVGNQLPALRRRNILEIECTQ</sequence>
<keyword evidence="2" id="KW-0472">Membrane</keyword>